<dbReference type="InterPro" id="IPR011250">
    <property type="entry name" value="OMP/PagP_B-barrel"/>
</dbReference>
<dbReference type="RefSeq" id="WP_051657908.1">
    <property type="nucleotide sequence ID" value="NZ_CP007793.1"/>
</dbReference>
<dbReference type="Gene3D" id="2.40.160.170">
    <property type="match status" value="1"/>
</dbReference>
<reference evidence="2 3" key="1">
    <citation type="journal article" date="2014" name="Genome Announc.">
        <title>Complete Genome Sequence of the Model Rhizosphere Strain Azospirillum brasilense Az39, Successfully Applied in Agriculture.</title>
        <authorList>
            <person name="Rivera D."/>
            <person name="Revale S."/>
            <person name="Molina R."/>
            <person name="Gualpa J."/>
            <person name="Puente M."/>
            <person name="Maroniche G."/>
            <person name="Paris G."/>
            <person name="Baker D."/>
            <person name="Clavijo B."/>
            <person name="McLay K."/>
            <person name="Spaepen S."/>
            <person name="Perticari A."/>
            <person name="Vazquez M."/>
            <person name="Wisniewski-Dye F."/>
            <person name="Watkins C."/>
            <person name="Martinez-Abarca F."/>
            <person name="Vanderleyden J."/>
            <person name="Cassan F."/>
        </authorList>
    </citation>
    <scope>NUCLEOTIDE SEQUENCE [LARGE SCALE GENOMIC DNA]</scope>
    <source>
        <strain evidence="2 3">Az39</strain>
    </source>
</reference>
<feature type="chain" id="PRO_5001582733" description="Outer membrane protein" evidence="1">
    <location>
        <begin position="22"/>
        <end position="225"/>
    </location>
</feature>
<organism evidence="2 3">
    <name type="scientific">Azospirillum argentinense</name>
    <dbReference type="NCBI Taxonomy" id="2970906"/>
    <lineage>
        <taxon>Bacteria</taxon>
        <taxon>Pseudomonadati</taxon>
        <taxon>Pseudomonadota</taxon>
        <taxon>Alphaproteobacteria</taxon>
        <taxon>Rhodospirillales</taxon>
        <taxon>Azospirillaceae</taxon>
        <taxon>Azospirillum</taxon>
    </lineage>
</organism>
<dbReference type="Proteomes" id="UP000027186">
    <property type="component" value="Chromosome"/>
</dbReference>
<sequence>MRTAALLAFALAAAGASAATAQTMDGPVESPFHVGAQASTLGLGLEAGYRVNPMFGLRLGGNMFTFSTDRGISGVDYDLDVKLRSFGAVLDVYPVAGTGFRISGGARINYNKADLTGTLSGPRSFGGVVVTPQQAGQLDGEAKFDRFAPYAGIGYNGTVFSPNFSVGVDLGVLFQGKPRVSLSAPGVATTPAIAAVLEDQRREVEDSIRAARFWPVVAITASYRF</sequence>
<dbReference type="AlphaFoldDB" id="A0A060DN57"/>
<evidence type="ECO:0000313" key="2">
    <source>
        <dbReference type="EMBL" id="AIB12289.1"/>
    </source>
</evidence>
<keyword evidence="1" id="KW-0732">Signal</keyword>
<dbReference type="KEGG" id="abq:ABAZ39_09830"/>
<accession>A0A060DN57</accession>
<feature type="signal peptide" evidence="1">
    <location>
        <begin position="1"/>
        <end position="21"/>
    </location>
</feature>
<evidence type="ECO:0000313" key="3">
    <source>
        <dbReference type="Proteomes" id="UP000027186"/>
    </source>
</evidence>
<gene>
    <name evidence="2" type="ORF">ABAZ39_09830</name>
</gene>
<proteinExistence type="predicted"/>
<evidence type="ECO:0000256" key="1">
    <source>
        <dbReference type="SAM" id="SignalP"/>
    </source>
</evidence>
<dbReference type="EMBL" id="CP007793">
    <property type="protein sequence ID" value="AIB12289.1"/>
    <property type="molecule type" value="Genomic_DNA"/>
</dbReference>
<name>A0A060DN57_9PROT</name>
<protein>
    <recommendedName>
        <fullName evidence="4">Outer membrane protein</fullName>
    </recommendedName>
</protein>
<dbReference type="SUPFAM" id="SSF56925">
    <property type="entry name" value="OMPA-like"/>
    <property type="match status" value="1"/>
</dbReference>
<evidence type="ECO:0008006" key="4">
    <source>
        <dbReference type="Google" id="ProtNLM"/>
    </source>
</evidence>